<sequence length="326" mass="36833">MIVVTGGAGFIGSALIHGLNNKGVKEIWVVDQVDHPEKQKNLNPLVFDKLVDKDAFLNDVLEKKLPNCDAIFHMGACSSTTETNESFLNENNYEYTRHLASFCLEKGVRFIYASSAATYGAGENGYYDNESRLKLLQPLNLYGDSKQKFDLWAQAQGALKEIVGLKYFNVYGPNEYHKQEMQSMVRKGFLQVRDTGKLRLFKSYKPEYADGDQERDFLYIKDAVSMTLYFLDRPNLGGIFNVGSGKARNWNDLAKAIFSAMNKKENIEYIDMPSALINQYQYHTCSETQKILNSGYSDPVMSLEEGIADYVGQYLILDKHLGSCAT</sequence>
<evidence type="ECO:0000256" key="3">
    <source>
        <dbReference type="ARBA" id="ARBA00023277"/>
    </source>
</evidence>
<evidence type="ECO:0000256" key="2">
    <source>
        <dbReference type="ARBA" id="ARBA00023235"/>
    </source>
</evidence>
<dbReference type="CDD" id="cd05248">
    <property type="entry name" value="ADP_GME_SDR_e"/>
    <property type="match status" value="1"/>
</dbReference>
<dbReference type="Pfam" id="PF01370">
    <property type="entry name" value="Epimerase"/>
    <property type="match status" value="1"/>
</dbReference>
<accession>A0A381T5E9</accession>
<dbReference type="Gene3D" id="3.40.50.720">
    <property type="entry name" value="NAD(P)-binding Rossmann-like Domain"/>
    <property type="match status" value="1"/>
</dbReference>
<dbReference type="GO" id="GO:0005975">
    <property type="term" value="P:carbohydrate metabolic process"/>
    <property type="evidence" value="ECO:0007669"/>
    <property type="project" value="InterPro"/>
</dbReference>
<dbReference type="GO" id="GO:0050661">
    <property type="term" value="F:NADP binding"/>
    <property type="evidence" value="ECO:0007669"/>
    <property type="project" value="InterPro"/>
</dbReference>
<dbReference type="PANTHER" id="PTHR43103:SF3">
    <property type="entry name" value="ADP-L-GLYCERO-D-MANNO-HEPTOSE-6-EPIMERASE"/>
    <property type="match status" value="1"/>
</dbReference>
<dbReference type="SUPFAM" id="SSF51735">
    <property type="entry name" value="NAD(P)-binding Rossmann-fold domains"/>
    <property type="match status" value="1"/>
</dbReference>
<evidence type="ECO:0000259" key="4">
    <source>
        <dbReference type="Pfam" id="PF01370"/>
    </source>
</evidence>
<name>A0A381T5E9_9ZZZZ</name>
<dbReference type="InterPro" id="IPR036291">
    <property type="entry name" value="NAD(P)-bd_dom_sf"/>
</dbReference>
<reference evidence="5" key="1">
    <citation type="submission" date="2018-05" db="EMBL/GenBank/DDBJ databases">
        <authorList>
            <person name="Lanie J.A."/>
            <person name="Ng W.-L."/>
            <person name="Kazmierczak K.M."/>
            <person name="Andrzejewski T.M."/>
            <person name="Davidsen T.M."/>
            <person name="Wayne K.J."/>
            <person name="Tettelin H."/>
            <person name="Glass J.I."/>
            <person name="Rusch D."/>
            <person name="Podicherti R."/>
            <person name="Tsui H.-C.T."/>
            <person name="Winkler M.E."/>
        </authorList>
    </citation>
    <scope>NUCLEOTIDE SEQUENCE</scope>
</reference>
<keyword evidence="3" id="KW-0119">Carbohydrate metabolism</keyword>
<dbReference type="GO" id="GO:0008712">
    <property type="term" value="F:ADP-glyceromanno-heptose 6-epimerase activity"/>
    <property type="evidence" value="ECO:0007669"/>
    <property type="project" value="InterPro"/>
</dbReference>
<evidence type="ECO:0000256" key="1">
    <source>
        <dbReference type="ARBA" id="ARBA00022857"/>
    </source>
</evidence>
<dbReference type="InterPro" id="IPR011912">
    <property type="entry name" value="Heptose_epim"/>
</dbReference>
<dbReference type="PANTHER" id="PTHR43103">
    <property type="entry name" value="NUCLEOSIDE-DIPHOSPHATE-SUGAR EPIMERASE"/>
    <property type="match status" value="1"/>
</dbReference>
<proteinExistence type="inferred from homology"/>
<organism evidence="5">
    <name type="scientific">marine metagenome</name>
    <dbReference type="NCBI Taxonomy" id="408172"/>
    <lineage>
        <taxon>unclassified sequences</taxon>
        <taxon>metagenomes</taxon>
        <taxon>ecological metagenomes</taxon>
    </lineage>
</organism>
<gene>
    <name evidence="5" type="ORF">METZ01_LOCUS61827</name>
</gene>
<dbReference type="NCBIfam" id="TIGR02197">
    <property type="entry name" value="heptose_epim"/>
    <property type="match status" value="1"/>
</dbReference>
<dbReference type="InterPro" id="IPR001509">
    <property type="entry name" value="Epimerase_deHydtase"/>
</dbReference>
<dbReference type="HAMAP" id="MF_01601">
    <property type="entry name" value="Heptose_epimerase"/>
    <property type="match status" value="1"/>
</dbReference>
<dbReference type="EMBL" id="UINC01003754">
    <property type="protein sequence ID" value="SVA08973.1"/>
    <property type="molecule type" value="Genomic_DNA"/>
</dbReference>
<keyword evidence="2" id="KW-0413">Isomerase</keyword>
<protein>
    <recommendedName>
        <fullName evidence="4">NAD-dependent epimerase/dehydratase domain-containing protein</fullName>
    </recommendedName>
</protein>
<dbReference type="AlphaFoldDB" id="A0A381T5E9"/>
<evidence type="ECO:0000313" key="5">
    <source>
        <dbReference type="EMBL" id="SVA08973.1"/>
    </source>
</evidence>
<keyword evidence="1" id="KW-0521">NADP</keyword>
<dbReference type="Gene3D" id="3.90.25.10">
    <property type="entry name" value="UDP-galactose 4-epimerase, domain 1"/>
    <property type="match status" value="1"/>
</dbReference>
<feature type="domain" description="NAD-dependent epimerase/dehydratase" evidence="4">
    <location>
        <begin position="2"/>
        <end position="243"/>
    </location>
</feature>